<dbReference type="InterPro" id="IPR010033">
    <property type="entry name" value="HAD_SF_ppase_IIIC"/>
</dbReference>
<organism evidence="1 2">
    <name type="scientific">Marinifilum breve</name>
    <dbReference type="NCBI Taxonomy" id="2184082"/>
    <lineage>
        <taxon>Bacteria</taxon>
        <taxon>Pseudomonadati</taxon>
        <taxon>Bacteroidota</taxon>
        <taxon>Bacteroidia</taxon>
        <taxon>Marinilabiliales</taxon>
        <taxon>Marinifilaceae</taxon>
    </lineage>
</organism>
<accession>A0A2V3ZX41</accession>
<proteinExistence type="predicted"/>
<dbReference type="InterPro" id="IPR036412">
    <property type="entry name" value="HAD-like_sf"/>
</dbReference>
<dbReference type="EMBL" id="QFLI01000007">
    <property type="protein sequence ID" value="PXX98735.1"/>
    <property type="molecule type" value="Genomic_DNA"/>
</dbReference>
<sequence length="606" mass="71244">MESIKLVIWDLDDTFWKGTLSEEGIIPIDNNIQLIKHLSSRGIINSIASKNDFETAKSKLVELKVWDYFVFPQINWNPKGNNIKQIISSAQLRPANVLFLDDNHLNLAEVEFYNKGIHTKEPDFIQEISNHKAFTGKDDTALSRLQQYKILEEKEKEKEHFSDNIHFLESSDIHLAIIENLEPIIDRIHELINRTNQINYTKKRIDKHELEALLINPDYECKAVKVKDRFGEYGIVGFYALHKIQNHLEHFLFSCRSMNIGVEQYMYAKLNFPKLKRVGDVTVELNSKDQPHWIKEVDDWTKDDRNHDSSSTKILLKGACDLRQMAHYLSYKDLEVDTEYNDVNQNNHPIPKAHTEILLQSESLGKESKNYLIASFPFLDPHVFDTEVFSNNYDILVYSLLIDYTMDLYQSKSSGVKIPYESYSDFVNETKAEFVARCKKHEFKNMNEAFYDFFSSEYDFIGQISEDQLIKNLETIRKKVKKPIIFINGAEVDTPITNQSEYGKARARHERMNKALEQFCSSHKDTYILDVREFITESDINHSIRHYKRSVYEHMANRLISKIENINEQKLERNEFEYQFKRSLKIFRSTIKEFTKIILSRASTFF</sequence>
<dbReference type="RefSeq" id="WP_110361626.1">
    <property type="nucleotide sequence ID" value="NZ_QFLI01000007.1"/>
</dbReference>
<dbReference type="Proteomes" id="UP000248079">
    <property type="component" value="Unassembled WGS sequence"/>
</dbReference>
<dbReference type="NCBIfam" id="TIGR01681">
    <property type="entry name" value="HAD-SF-IIIC"/>
    <property type="match status" value="1"/>
</dbReference>
<evidence type="ECO:0000313" key="2">
    <source>
        <dbReference type="Proteomes" id="UP000248079"/>
    </source>
</evidence>
<protein>
    <submittedName>
        <fullName evidence="1">Uncharacterized protein</fullName>
    </submittedName>
</protein>
<keyword evidence="2" id="KW-1185">Reference proteome</keyword>
<dbReference type="NCBIfam" id="TIGR01686">
    <property type="entry name" value="FkbH"/>
    <property type="match status" value="1"/>
</dbReference>
<dbReference type="AlphaFoldDB" id="A0A2V3ZX41"/>
<evidence type="ECO:0000313" key="1">
    <source>
        <dbReference type="EMBL" id="PXX98735.1"/>
    </source>
</evidence>
<reference evidence="1 2" key="1">
    <citation type="submission" date="2018-05" db="EMBL/GenBank/DDBJ databases">
        <title>Marinifilum breve JC075T sp. nov., a marine bacterium isolated from Yongle Blue Hole in the South China Sea.</title>
        <authorList>
            <person name="Fu T."/>
        </authorList>
    </citation>
    <scope>NUCLEOTIDE SEQUENCE [LARGE SCALE GENOMIC DNA]</scope>
    <source>
        <strain evidence="1 2">JC075</strain>
    </source>
</reference>
<name>A0A2V3ZX41_9BACT</name>
<gene>
    <name evidence="1" type="ORF">DF185_15245</name>
</gene>
<comment type="caution">
    <text evidence="1">The sequence shown here is derived from an EMBL/GenBank/DDBJ whole genome shotgun (WGS) entry which is preliminary data.</text>
</comment>
<dbReference type="SUPFAM" id="SSF56784">
    <property type="entry name" value="HAD-like"/>
    <property type="match status" value="1"/>
</dbReference>
<dbReference type="Gene3D" id="3.40.50.1000">
    <property type="entry name" value="HAD superfamily/HAD-like"/>
    <property type="match status" value="1"/>
</dbReference>
<dbReference type="OrthoDB" id="323926at2"/>
<dbReference type="InterPro" id="IPR023214">
    <property type="entry name" value="HAD_sf"/>
</dbReference>
<dbReference type="InterPro" id="IPR010037">
    <property type="entry name" value="FkbH_domain"/>
</dbReference>